<keyword evidence="7" id="KW-0964">Secreted</keyword>
<evidence type="ECO:0000256" key="18">
    <source>
        <dbReference type="ARBA" id="ARBA00023180"/>
    </source>
</evidence>
<dbReference type="Ensembl" id="ENSMGAT00000010309.3">
    <property type="protein sequence ID" value="ENSMGAP00000009485.3"/>
    <property type="gene ID" value="ENSMGAG00000009126.3"/>
</dbReference>
<dbReference type="SMART" id="SM00231">
    <property type="entry name" value="FA58C"/>
    <property type="match status" value="2"/>
</dbReference>
<dbReference type="InParanoid" id="G1NAE9"/>
<evidence type="ECO:0000256" key="10">
    <source>
        <dbReference type="ARBA" id="ARBA00022729"/>
    </source>
</evidence>
<dbReference type="GO" id="GO:0005886">
    <property type="term" value="C:plasma membrane"/>
    <property type="evidence" value="ECO:0007669"/>
    <property type="project" value="TreeGrafter"/>
</dbReference>
<keyword evidence="8" id="KW-0812">Transmembrane</keyword>
<evidence type="ECO:0000256" key="1">
    <source>
        <dbReference type="ARBA" id="ARBA00001935"/>
    </source>
</evidence>
<evidence type="ECO:0000256" key="9">
    <source>
        <dbReference type="ARBA" id="ARBA00022723"/>
    </source>
</evidence>
<feature type="domain" description="F5/8 type C" evidence="21">
    <location>
        <begin position="1765"/>
        <end position="1913"/>
    </location>
</feature>
<feature type="compositionally biased region" description="Low complexity" evidence="20">
    <location>
        <begin position="804"/>
        <end position="816"/>
    </location>
</feature>
<dbReference type="Gene3D" id="2.60.120.260">
    <property type="entry name" value="Galactose-binding domain-like"/>
    <property type="match status" value="2"/>
</dbReference>
<evidence type="ECO:0000256" key="20">
    <source>
        <dbReference type="SAM" id="MobiDB-lite"/>
    </source>
</evidence>
<evidence type="ECO:0000256" key="3">
    <source>
        <dbReference type="ARBA" id="ARBA00004613"/>
    </source>
</evidence>
<feature type="domain" description="F5/8 type C" evidence="21">
    <location>
        <begin position="1917"/>
        <end position="2070"/>
    </location>
</feature>
<feature type="compositionally biased region" description="Basic and acidic residues" evidence="20">
    <location>
        <begin position="1017"/>
        <end position="1038"/>
    </location>
</feature>
<proteinExistence type="inferred from homology"/>
<reference evidence="22" key="2">
    <citation type="submission" date="2025-08" db="UniProtKB">
        <authorList>
            <consortium name="Ensembl"/>
        </authorList>
    </citation>
    <scope>IDENTIFICATION</scope>
</reference>
<evidence type="ECO:0000313" key="23">
    <source>
        <dbReference type="Proteomes" id="UP000001645"/>
    </source>
</evidence>
<evidence type="ECO:0000256" key="19">
    <source>
        <dbReference type="PIRSR" id="PIRSR000354-1"/>
    </source>
</evidence>
<keyword evidence="11" id="KW-0677">Repeat</keyword>
<dbReference type="InterPro" id="IPR011707">
    <property type="entry name" value="Cu-oxidase-like_N"/>
</dbReference>
<dbReference type="GO" id="GO:0038023">
    <property type="term" value="F:signaling receptor activity"/>
    <property type="evidence" value="ECO:0007669"/>
    <property type="project" value="TreeGrafter"/>
</dbReference>
<dbReference type="Gene3D" id="2.60.40.420">
    <property type="entry name" value="Cupredoxins - blue copper proteins"/>
    <property type="match status" value="6"/>
</dbReference>
<dbReference type="HOGENOM" id="CLU_000948_1_0_1"/>
<dbReference type="InterPro" id="IPR033138">
    <property type="entry name" value="Cu_oxidase_CS"/>
</dbReference>
<keyword evidence="9" id="KW-0479">Metal-binding</keyword>
<feature type="disulfide bond" evidence="19">
    <location>
        <begin position="283"/>
        <end position="364"/>
    </location>
</feature>
<evidence type="ECO:0000256" key="14">
    <source>
        <dbReference type="ARBA" id="ARBA00023002"/>
    </source>
</evidence>
<sequence>MHHCVFFPCDECHDINHCHVGICELRKYPFQTHLWLSANRKDATVSNPRREREEEDGCSWSVYSAFPSSCSVSGPQGPQPTMPGTLPRYRKAVFVEYLDASFTQPKPKPAWMGLLGPTIRAEVYDTVVITFKNLASHPYNLHAVGVSYWKASEGAGYEDEASQPEQEGDRVDPGKTHTYIWEIQQNQGPTDGDSQCLTHSYSSNVNSVKDTNSGLIGALLVCRPGTLVRDGVQNMQQDLVMLFAVFDEGKSWYSEPNSPAHSRTELHTINGYINSSLPGLTLCHKKQVHWHVIALGTGPEVHSIFFEGHTFLVRGHRLSSLEISPATYLTAQTMPGTAGSFRIFCQMPSHQQAGMEAVVKVEECPDELQQKMGQPSDELEYMDEPEEEEEEGYHVIQVRSFAKKDPVTWTHYIAAEEMDWDYAPVKPPNISRLFLEAGPQRIGSKYKKVMFVEYEDATFKKRKVSSQPGQGILGPVLKGEVGDQFKIVFRNLASRPYNIYPHGLTSVNPYHAMKASQGKKDVKDIPIAPGESFTYRWSITTEDGPTQADPRCLTRFYYSSINPVQDTASGLIGPLLICFKKSMDQRGNQIMSDDMRLVLFSVFDENRSWYLEENIRRFCSDAAHVDRQDPQFYASNVMHTINGFVFDNLQLQLCLHEVVYWYVLSVGAQTDFLSVFFSGNTFKRNMVFEDMLTLFPFSGETVFMSVEKPGIWTLGCMNPDFRDRGMHAKFTVTQCQLEGSPDEEEYEDYAEEAFEFQPRGFSKRKNKLRPCVSEQPNNVTSSKNETRKPALCLTEPSHGALPHNGTNSGPSSNGTSAFPESPRAGDISTSPLPETHYDVVSYESFLADEEELSKAISQDQGAGALPSGKYTSGEVHGTVNSREGLHQSKPAPEDAMVEKKVTNVLEVQEPVKAAVIQAGSTLQMLETETQKPTAHTNDLWNSTEFAAGKGPLQGTRSSFQQDDLERSLGLQVTSSEGADVMPLNLHESREASNTGPTLGSDPNSSFTPDSPLGPSARTEDIRTSHSHNAESNHTSNELDARLNKRPHKVVSQSFNESLGGENVSFSDLQPVQEQILTDMKNSLPANSSMEEAKGTFAYSNDLEPSRYLTTEERDELILEAVFQDAIATKELPGTGSLVLPESNLVPNDTRQSPNALSMGVPGWRPRQARSLQSRGFEHGLGLPSPTSGSRESLSVGNGAEQDQQSSSLPTQTALQSQAVMADSSSALQDGNNARDVASNWDPASPEAARHAVGLQSPALAPMQPSGGAAWGDLRDKQAEGRSQLEEETNAVEQPYRERAWFSPQHLEANTTKDTVSESTSGQNPNEIPTKVAPKENTSLPLSSPAFNHSTVEIPDKHVQASSDGQLVLGRKNVPGETGRVEEPEEDGESGSTVGKRNHATEHGDSLNNKTLSSLLMSESNITDYDDYSETEQDFDIYEENEHDPRSFQGQIRQYFIAAMEVIWEYGNQRPHGRRKPLRQYRKVIFREYLDDSFTQPAMRGELDEHLGILGPYIRAEVEDTIMVKFKNLASRPFSFHSSLQGYEELQGGEAVQPGELREYSWKVLPQMAPTTQEFDCKAWAYLSNVDLEKDLHSGLIGPLIICRRGVLNSAFKRQLAVQEFSLLFTIFDETRSWYFAENMRRNCRPPCRIQLDNPDFRRNHSFHAINGYVGDTLPGLVMAQQQRIRWHLLNMGSTEDIHSVHFHGQIFSVRTSQEYRMGVYNLYPGVFGTVEMHPSHAGIWRVECKVGEHLQAGMSALFLVYNQDCQNALGMASGYIADSQITASGQEGPWAPKLARLHNSGSINAWSTGEGNPWIQVDLLHLKIIHGIKTQGARQKLSSLYVSQFVVFYSLDGQRWKKYKGNTTSTQMMFFANVDATTVKENRFNPPIIARYIRISPTHYSIRTTLRMELIGCDLNSCSMALGMESKGIPDQRISASSYSSNIFSSWSPSQARLNLQGRSNAWRPESNSPSEWLQVDFEATKKVTAIITQGAKSVFTHMFVKEFAVSSSQDGVHWSPVLHDGKEKIFKANRDYTSTVLNSLEPPLFARYVRIHPRHWHNHIALRIEFLGCDTQQEY</sequence>
<dbReference type="SUPFAM" id="SSF49785">
    <property type="entry name" value="Galactose-binding domain-like"/>
    <property type="match status" value="2"/>
</dbReference>
<dbReference type="FunFam" id="2.60.40.420:FF:000002">
    <property type="entry name" value="Hephaestin like 1"/>
    <property type="match status" value="1"/>
</dbReference>
<evidence type="ECO:0000256" key="15">
    <source>
        <dbReference type="ARBA" id="ARBA00023065"/>
    </source>
</evidence>
<dbReference type="Pfam" id="PF07732">
    <property type="entry name" value="Cu-oxidase_3"/>
    <property type="match status" value="1"/>
</dbReference>
<dbReference type="GO" id="GO:0006811">
    <property type="term" value="P:monoatomic ion transport"/>
    <property type="evidence" value="ECO:0007669"/>
    <property type="project" value="UniProtKB-KW"/>
</dbReference>
<reference evidence="22" key="3">
    <citation type="submission" date="2025-09" db="UniProtKB">
        <authorList>
            <consortium name="Ensembl"/>
        </authorList>
    </citation>
    <scope>IDENTIFICATION</scope>
</reference>
<keyword evidence="12" id="KW-0106">Calcium</keyword>
<feature type="compositionally biased region" description="Polar residues" evidence="20">
    <location>
        <begin position="1335"/>
        <end position="1348"/>
    </location>
</feature>
<feature type="region of interest" description="Disordered" evidence="20">
    <location>
        <begin position="858"/>
        <end position="894"/>
    </location>
</feature>
<comment type="subcellular location">
    <subcellularLocation>
        <location evidence="2">Membrane</location>
        <topology evidence="2">Single-pass membrane protein</topology>
    </subcellularLocation>
    <subcellularLocation>
        <location evidence="3">Secreted</location>
    </subcellularLocation>
</comment>
<evidence type="ECO:0000256" key="17">
    <source>
        <dbReference type="ARBA" id="ARBA00023157"/>
    </source>
</evidence>
<name>G1NAE9_MELGA</name>
<evidence type="ECO:0000259" key="21">
    <source>
        <dbReference type="PROSITE" id="PS50022"/>
    </source>
</evidence>
<dbReference type="PANTHER" id="PTHR46806">
    <property type="entry name" value="F5/8 TYPE C DOMAIN-CONTAINING PROTEIN"/>
    <property type="match status" value="1"/>
</dbReference>
<evidence type="ECO:0000256" key="6">
    <source>
        <dbReference type="ARBA" id="ARBA00022448"/>
    </source>
</evidence>
<accession>G1NAE9</accession>
<dbReference type="PROSITE" id="PS00079">
    <property type="entry name" value="MULTICOPPER_OXIDASE1"/>
    <property type="match status" value="2"/>
</dbReference>
<evidence type="ECO:0000256" key="13">
    <source>
        <dbReference type="ARBA" id="ARBA00022989"/>
    </source>
</evidence>
<dbReference type="Pfam" id="PF00754">
    <property type="entry name" value="F5_F8_type_C"/>
    <property type="match status" value="2"/>
</dbReference>
<dbReference type="PIRSF" id="PIRSF000354">
    <property type="entry name" value="Factors_V_VIII"/>
    <property type="match status" value="1"/>
</dbReference>
<evidence type="ECO:0000256" key="8">
    <source>
        <dbReference type="ARBA" id="ARBA00022692"/>
    </source>
</evidence>
<dbReference type="SUPFAM" id="SSF49503">
    <property type="entry name" value="Cupredoxins"/>
    <property type="match status" value="6"/>
</dbReference>
<dbReference type="Proteomes" id="UP000001645">
    <property type="component" value="Chromosome 9"/>
</dbReference>
<dbReference type="InterPro" id="IPR000421">
    <property type="entry name" value="FA58C"/>
</dbReference>
<dbReference type="FunFam" id="2.60.120.260:FF:000002">
    <property type="entry name" value="Coagulation factor VIII"/>
    <property type="match status" value="2"/>
</dbReference>
<feature type="compositionally biased region" description="Polar residues" evidence="20">
    <location>
        <begin position="991"/>
        <end position="1008"/>
    </location>
</feature>
<feature type="disulfide bond" evidence="19">
    <location>
        <begin position="196"/>
        <end position="222"/>
    </location>
</feature>
<dbReference type="InterPro" id="IPR011706">
    <property type="entry name" value="Cu-oxidase_C"/>
</dbReference>
<keyword evidence="18" id="KW-0325">Glycoprotein</keyword>
<evidence type="ECO:0000256" key="16">
    <source>
        <dbReference type="ARBA" id="ARBA00023136"/>
    </source>
</evidence>
<feature type="disulfide bond" evidence="19">
    <location>
        <begin position="552"/>
        <end position="578"/>
    </location>
</feature>
<keyword evidence="10" id="KW-0732">Signal</keyword>
<keyword evidence="16" id="KW-0472">Membrane</keyword>
<feature type="compositionally biased region" description="Polar residues" evidence="20">
    <location>
        <begin position="1307"/>
        <end position="1326"/>
    </location>
</feature>
<feature type="disulfide bond" evidence="19">
    <location>
        <begin position="654"/>
        <end position="735"/>
    </location>
</feature>
<feature type="disulfide bond" evidence="19">
    <location>
        <begin position="1765"/>
        <end position="1913"/>
    </location>
</feature>
<keyword evidence="6" id="KW-0813">Transport</keyword>
<dbReference type="CDD" id="cd00057">
    <property type="entry name" value="FA58C"/>
    <property type="match status" value="2"/>
</dbReference>
<evidence type="ECO:0000256" key="7">
    <source>
        <dbReference type="ARBA" id="ARBA00022525"/>
    </source>
</evidence>
<dbReference type="GeneTree" id="ENSGT00940000160294"/>
<dbReference type="Bgee" id="ENSMGAG00000009126">
    <property type="expression patterns" value="Expressed in heart and 8 other cell types or tissues"/>
</dbReference>
<feature type="compositionally biased region" description="Polar residues" evidence="20">
    <location>
        <begin position="1144"/>
        <end position="1155"/>
    </location>
</feature>
<dbReference type="Pfam" id="PF07731">
    <property type="entry name" value="Cu-oxidase_2"/>
    <property type="match status" value="1"/>
</dbReference>
<dbReference type="InterPro" id="IPR050633">
    <property type="entry name" value="Neuropilin_MCO_CoagFactor"/>
</dbReference>
<keyword evidence="13" id="KW-1133">Transmembrane helix</keyword>
<dbReference type="Pfam" id="PF00394">
    <property type="entry name" value="Cu-oxidase"/>
    <property type="match status" value="1"/>
</dbReference>
<evidence type="ECO:0000256" key="5">
    <source>
        <dbReference type="ARBA" id="ARBA00013107"/>
    </source>
</evidence>
<dbReference type="InterPro" id="IPR008972">
    <property type="entry name" value="Cupredoxin"/>
</dbReference>
<feature type="disulfide bond" evidence="19">
    <location>
        <begin position="1576"/>
        <end position="1602"/>
    </location>
</feature>
<dbReference type="PROSITE" id="PS50022">
    <property type="entry name" value="FA58C_3"/>
    <property type="match status" value="2"/>
</dbReference>
<dbReference type="PROSITE" id="PS01286">
    <property type="entry name" value="FA58C_2"/>
    <property type="match status" value="1"/>
</dbReference>
<dbReference type="FunFam" id="2.60.40.420:FF:000028">
    <property type="entry name" value="Ceruloplasmin"/>
    <property type="match status" value="1"/>
</dbReference>
<protein>
    <recommendedName>
        <fullName evidence="5">ferroxidase</fullName>
        <ecNumber evidence="5">1.16.3.1</ecNumber>
    </recommendedName>
</protein>
<evidence type="ECO:0000256" key="4">
    <source>
        <dbReference type="ARBA" id="ARBA00010609"/>
    </source>
</evidence>
<dbReference type="PANTHER" id="PTHR46806:SF7">
    <property type="entry name" value="COAGULATION FACTOR VIII"/>
    <property type="match status" value="1"/>
</dbReference>
<keyword evidence="15" id="KW-0406">Ion transport</keyword>
<evidence type="ECO:0000313" key="22">
    <source>
        <dbReference type="Ensembl" id="ENSMGAP00000009485.3"/>
    </source>
</evidence>
<comment type="cofactor">
    <cofactor evidence="1">
        <name>Cu cation</name>
        <dbReference type="ChEBI" id="CHEBI:23378"/>
    </cofactor>
</comment>
<feature type="region of interest" description="Disordered" evidence="20">
    <location>
        <begin position="767"/>
        <end position="834"/>
    </location>
</feature>
<dbReference type="FunFam" id="2.60.40.420:FF:000026">
    <property type="entry name" value="Coagulation factor VIII (Predicted)"/>
    <property type="match status" value="1"/>
</dbReference>
<feature type="region of interest" description="Disordered" evidence="20">
    <location>
        <begin position="1133"/>
        <end position="1348"/>
    </location>
</feature>
<dbReference type="InterPro" id="IPR024715">
    <property type="entry name" value="Factor_5/8-like"/>
</dbReference>
<feature type="disulfide bond" evidence="19">
    <location>
        <begin position="1643"/>
        <end position="1647"/>
    </location>
</feature>
<feature type="region of interest" description="Disordered" evidence="20">
    <location>
        <begin position="1368"/>
        <end position="1410"/>
    </location>
</feature>
<keyword evidence="17 19" id="KW-1015">Disulfide bond</keyword>
<dbReference type="EC" id="1.16.3.1" evidence="5"/>
<feature type="compositionally biased region" description="Polar residues" evidence="20">
    <location>
        <begin position="774"/>
        <end position="783"/>
    </location>
</feature>
<dbReference type="GO" id="GO:0005507">
    <property type="term" value="F:copper ion binding"/>
    <property type="evidence" value="ECO:0007669"/>
    <property type="project" value="InterPro"/>
</dbReference>
<dbReference type="GO" id="GO:0004322">
    <property type="term" value="F:ferroxidase activity"/>
    <property type="evidence" value="ECO:0007669"/>
    <property type="project" value="UniProtKB-EC"/>
</dbReference>
<feature type="compositionally biased region" description="Basic and acidic residues" evidence="20">
    <location>
        <begin position="1272"/>
        <end position="1284"/>
    </location>
</feature>
<feature type="compositionally biased region" description="Polar residues" evidence="20">
    <location>
        <begin position="1184"/>
        <end position="1231"/>
    </location>
</feature>
<dbReference type="GO" id="GO:0005576">
    <property type="term" value="C:extracellular region"/>
    <property type="evidence" value="ECO:0007669"/>
    <property type="project" value="UniProtKB-SubCell"/>
</dbReference>
<evidence type="ECO:0000256" key="12">
    <source>
        <dbReference type="ARBA" id="ARBA00022837"/>
    </source>
</evidence>
<dbReference type="CDD" id="cd11018">
    <property type="entry name" value="CuRO_6_FVIII_like"/>
    <property type="match status" value="1"/>
</dbReference>
<keyword evidence="23" id="KW-1185">Reference proteome</keyword>
<keyword evidence="14" id="KW-0560">Oxidoreductase</keyword>
<organism evidence="22 23">
    <name type="scientific">Meleagris gallopavo</name>
    <name type="common">Wild turkey</name>
    <dbReference type="NCBI Taxonomy" id="9103"/>
    <lineage>
        <taxon>Eukaryota</taxon>
        <taxon>Metazoa</taxon>
        <taxon>Chordata</taxon>
        <taxon>Craniata</taxon>
        <taxon>Vertebrata</taxon>
        <taxon>Euteleostomi</taxon>
        <taxon>Archelosauria</taxon>
        <taxon>Archosauria</taxon>
        <taxon>Dinosauria</taxon>
        <taxon>Saurischia</taxon>
        <taxon>Theropoda</taxon>
        <taxon>Coelurosauria</taxon>
        <taxon>Aves</taxon>
        <taxon>Neognathae</taxon>
        <taxon>Galloanserae</taxon>
        <taxon>Galliformes</taxon>
        <taxon>Phasianidae</taxon>
        <taxon>Meleagridinae</taxon>
        <taxon>Meleagris</taxon>
    </lineage>
</organism>
<feature type="region of interest" description="Disordered" evidence="20">
    <location>
        <begin position="944"/>
        <end position="963"/>
    </location>
</feature>
<evidence type="ECO:0000256" key="11">
    <source>
        <dbReference type="ARBA" id="ARBA00022737"/>
    </source>
</evidence>
<dbReference type="InterPro" id="IPR001117">
    <property type="entry name" value="Cu-oxidase_2nd"/>
</dbReference>
<comment type="similarity">
    <text evidence="4">Belongs to the multicopper oxidase family.</text>
</comment>
<reference evidence="22 23" key="1">
    <citation type="journal article" date="2010" name="PLoS Biol.">
        <title>Multi-platform next-generation sequencing of the domestic turkey (Meleagris gallopavo): genome assembly and analysis.</title>
        <authorList>
            <person name="Dalloul R.A."/>
            <person name="Long J.A."/>
            <person name="Zimin A.V."/>
            <person name="Aslam L."/>
            <person name="Beal K."/>
            <person name="Blomberg L.A."/>
            <person name="Bouffard P."/>
            <person name="Burt D.W."/>
            <person name="Crasta O."/>
            <person name="Crooijmans R.P."/>
            <person name="Cooper K."/>
            <person name="Coulombe R.A."/>
            <person name="De S."/>
            <person name="Delany M.E."/>
            <person name="Dodgson J.B."/>
            <person name="Dong J.J."/>
            <person name="Evans C."/>
            <person name="Frederickson K.M."/>
            <person name="Flicek P."/>
            <person name="Florea L."/>
            <person name="Folkerts O."/>
            <person name="Groenen M.A."/>
            <person name="Harkins T.T."/>
            <person name="Herrero J."/>
            <person name="Hoffmann S."/>
            <person name="Megens H.J."/>
            <person name="Jiang A."/>
            <person name="de Jong P."/>
            <person name="Kaiser P."/>
            <person name="Kim H."/>
            <person name="Kim K.W."/>
            <person name="Kim S."/>
            <person name="Langenberger D."/>
            <person name="Lee M.K."/>
            <person name="Lee T."/>
            <person name="Mane S."/>
            <person name="Marcais G."/>
            <person name="Marz M."/>
            <person name="McElroy A.P."/>
            <person name="Modise T."/>
            <person name="Nefedov M."/>
            <person name="Notredame C."/>
            <person name="Paton I.R."/>
            <person name="Payne W.S."/>
            <person name="Pertea G."/>
            <person name="Prickett D."/>
            <person name="Puiu D."/>
            <person name="Qioa D."/>
            <person name="Raineri E."/>
            <person name="Ruffier M."/>
            <person name="Salzberg S.L."/>
            <person name="Schatz M.C."/>
            <person name="Scheuring C."/>
            <person name="Schmidt C.J."/>
            <person name="Schroeder S."/>
            <person name="Searle S.M."/>
            <person name="Smith E.J."/>
            <person name="Smith J."/>
            <person name="Sonstegard T.S."/>
            <person name="Stadler P.F."/>
            <person name="Tafer H."/>
            <person name="Tu Z.J."/>
            <person name="Van Tassell C.P."/>
            <person name="Vilella A.J."/>
            <person name="Williams K.P."/>
            <person name="Yorke J.A."/>
            <person name="Zhang L."/>
            <person name="Zhang H.B."/>
            <person name="Zhang X."/>
            <person name="Zhang Y."/>
            <person name="Reed K.M."/>
        </authorList>
    </citation>
    <scope>NUCLEOTIDE SEQUENCE [LARGE SCALE GENOMIC DNA]</scope>
</reference>
<gene>
    <name evidence="22" type="primary">F8</name>
</gene>
<dbReference type="PROSITE" id="PS01285">
    <property type="entry name" value="FA58C_1"/>
    <property type="match status" value="2"/>
</dbReference>
<dbReference type="InterPro" id="IPR008979">
    <property type="entry name" value="Galactose-bd-like_sf"/>
</dbReference>
<feature type="region of interest" description="Disordered" evidence="20">
    <location>
        <begin position="989"/>
        <end position="1038"/>
    </location>
</feature>
<evidence type="ECO:0000256" key="2">
    <source>
        <dbReference type="ARBA" id="ARBA00004167"/>
    </source>
</evidence>